<proteinExistence type="predicted"/>
<dbReference type="OrthoDB" id="8586159at2"/>
<reference evidence="1 2" key="1">
    <citation type="submission" date="2018-05" db="EMBL/GenBank/DDBJ databases">
        <title>Genomic Encyclopedia of Type Strains, Phase IV (KMG-IV): sequencing the most valuable type-strain genomes for metagenomic binning, comparative biology and taxonomic classification.</title>
        <authorList>
            <person name="Goeker M."/>
        </authorList>
    </citation>
    <scope>NUCLEOTIDE SEQUENCE [LARGE SCALE GENOMIC DNA]</scope>
    <source>
        <strain evidence="1 2">DSM 566</strain>
    </source>
</reference>
<accession>A0A318H399</accession>
<comment type="caution">
    <text evidence="1">The sequence shown here is derived from an EMBL/GenBank/DDBJ whole genome shotgun (WGS) entry which is preliminary data.</text>
</comment>
<dbReference type="RefSeq" id="WP_110399592.1">
    <property type="nucleotide sequence ID" value="NZ_QJJS01000003.1"/>
</dbReference>
<gene>
    <name evidence="1" type="ORF">C7444_103107</name>
</gene>
<evidence type="ECO:0000313" key="1">
    <source>
        <dbReference type="EMBL" id="PXW98016.1"/>
    </source>
</evidence>
<dbReference type="SUPFAM" id="SSF52151">
    <property type="entry name" value="FabD/lysophospholipase-like"/>
    <property type="match status" value="1"/>
</dbReference>
<dbReference type="InterPro" id="IPR016035">
    <property type="entry name" value="Acyl_Trfase/lysoPLipase"/>
</dbReference>
<dbReference type="Proteomes" id="UP000247811">
    <property type="component" value="Unassembled WGS sequence"/>
</dbReference>
<organism evidence="1 2">
    <name type="scientific">Sphaerotilus hippei</name>
    <dbReference type="NCBI Taxonomy" id="744406"/>
    <lineage>
        <taxon>Bacteria</taxon>
        <taxon>Pseudomonadati</taxon>
        <taxon>Pseudomonadota</taxon>
        <taxon>Betaproteobacteria</taxon>
        <taxon>Burkholderiales</taxon>
        <taxon>Sphaerotilaceae</taxon>
        <taxon>Sphaerotilus</taxon>
    </lineage>
</organism>
<sequence>MHALQIHAGPRALESIRHQGLRPQDIRAVPAAAGGPKGLVLNPLDRYLFAHWLRGRGPSVHLVGASVGAWRMACAMLDEPDAALRRLAVDYVAESYDPPTGERQSAGNISRRFAVLLERHFGGQQAQVLQHPRLRLHVLASRGRRCLRREHRLLMPLGGAAAWVANAVDRRHLGGWLERVVFSDPREPLPLKLEDLPTEEVALEAANLMPAILASGSIPFWLRAVTSIPGAPDGAYWDGGLTDYQFHWPWSRIEANRDGAGLVLYPHFQPSLVPGWLDKPFRQRHRMTPGLDNVIVLSPRADWIARLPGGKLPDRQDFKRYASAPAQRMQAWRAAIQASEQLADEWHEWLQQGCPLDDVQPL</sequence>
<evidence type="ECO:0000313" key="2">
    <source>
        <dbReference type="Proteomes" id="UP000247811"/>
    </source>
</evidence>
<protein>
    <recommendedName>
        <fullName evidence="3">Patatin-like phospholipase</fullName>
    </recommendedName>
</protein>
<dbReference type="AlphaFoldDB" id="A0A318H399"/>
<keyword evidence="2" id="KW-1185">Reference proteome</keyword>
<name>A0A318H399_9BURK</name>
<dbReference type="EMBL" id="QJJS01000003">
    <property type="protein sequence ID" value="PXW98016.1"/>
    <property type="molecule type" value="Genomic_DNA"/>
</dbReference>
<evidence type="ECO:0008006" key="3">
    <source>
        <dbReference type="Google" id="ProtNLM"/>
    </source>
</evidence>